<gene>
    <name evidence="7" type="ORF">L596_018511</name>
</gene>
<sequence>MERSMVVEDREMLTADGRDISEYQILGQDAVFLKFVSDIDSMDSAPGYHPEFVHQHFGEQETITGFKNLKVTIYYTDRSLYFWPKIEHEGVISQKFPDIVPDDIMLKLKENLPDWHFECMVGSLQEFKNRLDEQKKKLTMPEGDQIGAIRRDDKVFNVFKVKSNDRSEDFDLLITRAETLSLWYIDAADYTDNSDWRFDFFFLYEVVEAEGTKEKIYKVAGYAVTCNYHMDILKKRPRFAHIMLLPHYRKSGIGAYFLSELNKHFVADSKVVDVTAYHKSEQFS</sequence>
<dbReference type="Gene3D" id="3.40.630.30">
    <property type="match status" value="1"/>
</dbReference>
<dbReference type="AlphaFoldDB" id="A0A4U5N5C3"/>
<dbReference type="InterPro" id="IPR017380">
    <property type="entry name" value="Hist_AcTrfase_B-typ_cat-su"/>
</dbReference>
<dbReference type="Gene3D" id="3.90.360.10">
    <property type="entry name" value="Histone acetyl transferase 1 (HAT1), N-terminal domain"/>
    <property type="match status" value="1"/>
</dbReference>
<feature type="domain" description="Histone acetyl transferase HAT1 N-terminal" evidence="6">
    <location>
        <begin position="27"/>
        <end position="186"/>
    </location>
</feature>
<dbReference type="EC" id="2.3.1.48" evidence="2"/>
<evidence type="ECO:0000256" key="4">
    <source>
        <dbReference type="ARBA" id="ARBA00023315"/>
    </source>
</evidence>
<dbReference type="SUPFAM" id="SSF55729">
    <property type="entry name" value="Acyl-CoA N-acyltransferases (Nat)"/>
    <property type="match status" value="1"/>
</dbReference>
<dbReference type="GO" id="GO:0004402">
    <property type="term" value="F:histone acetyltransferase activity"/>
    <property type="evidence" value="ECO:0007669"/>
    <property type="project" value="InterPro"/>
</dbReference>
<keyword evidence="3" id="KW-0808">Transferase</keyword>
<comment type="catalytic activity">
    <reaction evidence="5">
        <text>L-lysyl-[protein] + acetyl-CoA = N(6)-acetyl-L-lysyl-[protein] + CoA + H(+)</text>
        <dbReference type="Rhea" id="RHEA:45948"/>
        <dbReference type="Rhea" id="RHEA-COMP:9752"/>
        <dbReference type="Rhea" id="RHEA-COMP:10731"/>
        <dbReference type="ChEBI" id="CHEBI:15378"/>
        <dbReference type="ChEBI" id="CHEBI:29969"/>
        <dbReference type="ChEBI" id="CHEBI:57287"/>
        <dbReference type="ChEBI" id="CHEBI:57288"/>
        <dbReference type="ChEBI" id="CHEBI:61930"/>
        <dbReference type="EC" id="2.3.1.48"/>
    </reaction>
</comment>
<dbReference type="InterPro" id="IPR037113">
    <property type="entry name" value="Hat1_N_sf"/>
</dbReference>
<keyword evidence="4" id="KW-0012">Acyltransferase</keyword>
<keyword evidence="8" id="KW-1185">Reference proteome</keyword>
<dbReference type="GO" id="GO:0000781">
    <property type="term" value="C:chromosome, telomeric region"/>
    <property type="evidence" value="ECO:0007669"/>
    <property type="project" value="GOC"/>
</dbReference>
<dbReference type="PANTHER" id="PTHR12046">
    <property type="entry name" value="HISTONE ACETYLTRANSFERASE TYPE B CATALYTIC SUBUNIT"/>
    <property type="match status" value="1"/>
</dbReference>
<evidence type="ECO:0000256" key="5">
    <source>
        <dbReference type="ARBA" id="ARBA00048017"/>
    </source>
</evidence>
<name>A0A4U5N5C3_STECR</name>
<dbReference type="Pfam" id="PF10394">
    <property type="entry name" value="Hat1_N"/>
    <property type="match status" value="1"/>
</dbReference>
<dbReference type="Proteomes" id="UP000298663">
    <property type="component" value="Unassembled WGS sequence"/>
</dbReference>
<evidence type="ECO:0000259" key="6">
    <source>
        <dbReference type="Pfam" id="PF10394"/>
    </source>
</evidence>
<organism evidence="7 8">
    <name type="scientific">Steinernema carpocapsae</name>
    <name type="common">Entomopathogenic nematode</name>
    <dbReference type="NCBI Taxonomy" id="34508"/>
    <lineage>
        <taxon>Eukaryota</taxon>
        <taxon>Metazoa</taxon>
        <taxon>Ecdysozoa</taxon>
        <taxon>Nematoda</taxon>
        <taxon>Chromadorea</taxon>
        <taxon>Rhabditida</taxon>
        <taxon>Tylenchina</taxon>
        <taxon>Panagrolaimomorpha</taxon>
        <taxon>Strongyloidoidea</taxon>
        <taxon>Steinernematidae</taxon>
        <taxon>Steinernema</taxon>
    </lineage>
</organism>
<proteinExistence type="inferred from homology"/>
<evidence type="ECO:0000313" key="7">
    <source>
        <dbReference type="EMBL" id="TKR77564.1"/>
    </source>
</evidence>
<dbReference type="InterPro" id="IPR016181">
    <property type="entry name" value="Acyl_CoA_acyltransferase"/>
</dbReference>
<dbReference type="STRING" id="34508.A0A4U5N5C3"/>
<evidence type="ECO:0000313" key="8">
    <source>
        <dbReference type="Proteomes" id="UP000298663"/>
    </source>
</evidence>
<dbReference type="OrthoDB" id="10253098at2759"/>
<evidence type="ECO:0000256" key="1">
    <source>
        <dbReference type="ARBA" id="ARBA00010543"/>
    </source>
</evidence>
<evidence type="ECO:0000256" key="2">
    <source>
        <dbReference type="ARBA" id="ARBA00013184"/>
    </source>
</evidence>
<dbReference type="InterPro" id="IPR019467">
    <property type="entry name" value="Hat1_N"/>
</dbReference>
<dbReference type="EMBL" id="AZBU02000005">
    <property type="protein sequence ID" value="TKR77564.1"/>
    <property type="molecule type" value="Genomic_DNA"/>
</dbReference>
<reference evidence="7 8" key="2">
    <citation type="journal article" date="2019" name="G3 (Bethesda)">
        <title>Hybrid Assembly of the Genome of the Entomopathogenic Nematode Steinernema carpocapsae Identifies the X-Chromosome.</title>
        <authorList>
            <person name="Serra L."/>
            <person name="Macchietto M."/>
            <person name="Macias-Munoz A."/>
            <person name="McGill C.J."/>
            <person name="Rodriguez I.M."/>
            <person name="Rodriguez B."/>
            <person name="Murad R."/>
            <person name="Mortazavi A."/>
        </authorList>
    </citation>
    <scope>NUCLEOTIDE SEQUENCE [LARGE SCALE GENOMIC DNA]</scope>
    <source>
        <strain evidence="7 8">ALL</strain>
    </source>
</reference>
<accession>A0A4U5N5C3</accession>
<reference evidence="7 8" key="1">
    <citation type="journal article" date="2015" name="Genome Biol.">
        <title>Comparative genomics of Steinernema reveals deeply conserved gene regulatory networks.</title>
        <authorList>
            <person name="Dillman A.R."/>
            <person name="Macchietto M."/>
            <person name="Porter C.F."/>
            <person name="Rogers A."/>
            <person name="Williams B."/>
            <person name="Antoshechkin I."/>
            <person name="Lee M.M."/>
            <person name="Goodwin Z."/>
            <person name="Lu X."/>
            <person name="Lewis E.E."/>
            <person name="Goodrich-Blair H."/>
            <person name="Stock S.P."/>
            <person name="Adams B.J."/>
            <person name="Sternberg P.W."/>
            <person name="Mortazavi A."/>
        </authorList>
    </citation>
    <scope>NUCLEOTIDE SEQUENCE [LARGE SCALE GENOMIC DNA]</scope>
    <source>
        <strain evidence="7 8">ALL</strain>
    </source>
</reference>
<dbReference type="GO" id="GO:0031509">
    <property type="term" value="P:subtelomeric heterochromatin formation"/>
    <property type="evidence" value="ECO:0007669"/>
    <property type="project" value="InterPro"/>
</dbReference>
<protein>
    <recommendedName>
        <fullName evidence="2">histone acetyltransferase</fullName>
        <ecNumber evidence="2">2.3.1.48</ecNumber>
    </recommendedName>
</protein>
<comment type="similarity">
    <text evidence="1">Belongs to the HAT1 family.</text>
</comment>
<dbReference type="GO" id="GO:0005634">
    <property type="term" value="C:nucleus"/>
    <property type="evidence" value="ECO:0007669"/>
    <property type="project" value="InterPro"/>
</dbReference>
<evidence type="ECO:0000256" key="3">
    <source>
        <dbReference type="ARBA" id="ARBA00022679"/>
    </source>
</evidence>
<comment type="caution">
    <text evidence="7">The sequence shown here is derived from an EMBL/GenBank/DDBJ whole genome shotgun (WGS) entry which is preliminary data.</text>
</comment>